<evidence type="ECO:0000313" key="3">
    <source>
        <dbReference type="Proteomes" id="UP000634136"/>
    </source>
</evidence>
<keyword evidence="3" id="KW-1185">Reference proteome</keyword>
<gene>
    <name evidence="2" type="ORF">G2W53_040976</name>
</gene>
<evidence type="ECO:0000313" key="2">
    <source>
        <dbReference type="EMBL" id="KAF7801865.1"/>
    </source>
</evidence>
<dbReference type="AlphaFoldDB" id="A0A834SD24"/>
<feature type="region of interest" description="Disordered" evidence="1">
    <location>
        <begin position="202"/>
        <end position="231"/>
    </location>
</feature>
<feature type="region of interest" description="Disordered" evidence="1">
    <location>
        <begin position="18"/>
        <end position="92"/>
    </location>
</feature>
<feature type="compositionally biased region" description="Basic and acidic residues" evidence="1">
    <location>
        <begin position="49"/>
        <end position="68"/>
    </location>
</feature>
<accession>A0A834SD24</accession>
<comment type="caution">
    <text evidence="2">The sequence shown here is derived from an EMBL/GenBank/DDBJ whole genome shotgun (WGS) entry which is preliminary data.</text>
</comment>
<proteinExistence type="predicted"/>
<reference evidence="2" key="1">
    <citation type="submission" date="2020-09" db="EMBL/GenBank/DDBJ databases">
        <title>Genome-Enabled Discovery of Anthraquinone Biosynthesis in Senna tora.</title>
        <authorList>
            <person name="Kang S.-H."/>
            <person name="Pandey R.P."/>
            <person name="Lee C.-M."/>
            <person name="Sim J.-S."/>
            <person name="Jeong J.-T."/>
            <person name="Choi B.-S."/>
            <person name="Jung M."/>
            <person name="Ginzburg D."/>
            <person name="Zhao K."/>
            <person name="Won S.Y."/>
            <person name="Oh T.-J."/>
            <person name="Yu Y."/>
            <person name="Kim N.-H."/>
            <person name="Lee O.R."/>
            <person name="Lee T.-H."/>
            <person name="Bashyal P."/>
            <person name="Kim T.-S."/>
            <person name="Lee W.-H."/>
            <person name="Kawkins C."/>
            <person name="Kim C.-K."/>
            <person name="Kim J.S."/>
            <person name="Ahn B.O."/>
            <person name="Rhee S.Y."/>
            <person name="Sohng J.K."/>
        </authorList>
    </citation>
    <scope>NUCLEOTIDE SEQUENCE</scope>
    <source>
        <tissue evidence="2">Leaf</tissue>
    </source>
</reference>
<dbReference type="Proteomes" id="UP000634136">
    <property type="component" value="Unassembled WGS sequence"/>
</dbReference>
<name>A0A834SD24_9FABA</name>
<sequence>MELKRHHVEVMRQFTQLSNEVSPQRAKNGETMPSNTVINLKAVNTKSISSKEELLEPKTREEALEKAEIAPVPEELPKKKTKRPTSPRNDIDEFLNSDVPKFKCLCTVNVICPSYKEFDDFLDLQGAHDPLPLTYLYAGKLTLVGIEGNDGSDRGTLIEQVVVGTDDARLLAMTPIPSPLGSPSLMTEHYVHDIEQGKYKGKEEQNCNSPMIQHPKNPRARGKQKGEKSQSFKILQKAQRKIRVKLKRKKRRIPLTWWDYRYNSASALYHCCSALAVSKCRVAIPVSIGGDLGATNPTFSFLLVCVLGNGSGSRPEINGSQPLYHKPYIMCLCLEVEQGCD</sequence>
<feature type="compositionally biased region" description="Polar residues" evidence="1">
    <location>
        <begin position="31"/>
        <end position="48"/>
    </location>
</feature>
<protein>
    <submittedName>
        <fullName evidence="2">Uncharacterized protein</fullName>
    </submittedName>
</protein>
<evidence type="ECO:0000256" key="1">
    <source>
        <dbReference type="SAM" id="MobiDB-lite"/>
    </source>
</evidence>
<dbReference type="EMBL" id="JAAIUW010000013">
    <property type="protein sequence ID" value="KAF7801865.1"/>
    <property type="molecule type" value="Genomic_DNA"/>
</dbReference>
<organism evidence="2 3">
    <name type="scientific">Senna tora</name>
    <dbReference type="NCBI Taxonomy" id="362788"/>
    <lineage>
        <taxon>Eukaryota</taxon>
        <taxon>Viridiplantae</taxon>
        <taxon>Streptophyta</taxon>
        <taxon>Embryophyta</taxon>
        <taxon>Tracheophyta</taxon>
        <taxon>Spermatophyta</taxon>
        <taxon>Magnoliopsida</taxon>
        <taxon>eudicotyledons</taxon>
        <taxon>Gunneridae</taxon>
        <taxon>Pentapetalae</taxon>
        <taxon>rosids</taxon>
        <taxon>fabids</taxon>
        <taxon>Fabales</taxon>
        <taxon>Fabaceae</taxon>
        <taxon>Caesalpinioideae</taxon>
        <taxon>Cassia clade</taxon>
        <taxon>Senna</taxon>
    </lineage>
</organism>